<gene>
    <name evidence="2" type="ORF">SAMN05216251_10446</name>
</gene>
<reference evidence="2 3" key="1">
    <citation type="submission" date="2016-10" db="EMBL/GenBank/DDBJ databases">
        <authorList>
            <person name="de Groot N.N."/>
        </authorList>
    </citation>
    <scope>NUCLEOTIDE SEQUENCE [LARGE SCALE GENOMIC DNA]</scope>
    <source>
        <strain evidence="2 3">CGMCC 4.3510</strain>
    </source>
</reference>
<dbReference type="AlphaFoldDB" id="A0A1I2BWV0"/>
<feature type="compositionally biased region" description="Low complexity" evidence="1">
    <location>
        <begin position="42"/>
        <end position="54"/>
    </location>
</feature>
<evidence type="ECO:0000313" key="2">
    <source>
        <dbReference type="EMBL" id="SFE60462.1"/>
    </source>
</evidence>
<name>A0A1I2BWV0_9ACTN</name>
<sequence length="420" mass="43882">MQRLRGRQRAWGSDVRRRGGAALAVTVLTAAALTGTVADTATAAPGAGPAAGPDRTGWHSSRAAGPERDEDLRAVAALGSRDAWSVGYREQPSGTDVPVAEHFDGAVWRATAVPAHRPPGTAEPTGQLTSVLPLSARDVWAVGSWNDAAAFQDRSLAEHFDGRRWREVPLPAEAADRSAYPTALAGSRADDLWAVGGTAQDRISAPRPLAYHWNGSAWSAVDTPDTGGDALLLGAAADRRGGVWAVGVGYDAKGEGHPLTEHWDGTAWRIVPAPHTTGRGETLESVAVLGPDEVWAVGATATPDGVVGPLALHWDGRTWRAAAVPDVRADLHSVTAYGRDGLLVVGEQQGAATPAFTMRWDGAAWHTEPAATDPAGRGASLFSVAAVPGTRTAWSVGSTLPQFDPPWRPIVQEYAGPPAN</sequence>
<dbReference type="OrthoDB" id="3454650at2"/>
<evidence type="ECO:0008006" key="4">
    <source>
        <dbReference type="Google" id="ProtNLM"/>
    </source>
</evidence>
<organism evidence="2 3">
    <name type="scientific">Actinacidiphila alni</name>
    <dbReference type="NCBI Taxonomy" id="380248"/>
    <lineage>
        <taxon>Bacteria</taxon>
        <taxon>Bacillati</taxon>
        <taxon>Actinomycetota</taxon>
        <taxon>Actinomycetes</taxon>
        <taxon>Kitasatosporales</taxon>
        <taxon>Streptomycetaceae</taxon>
        <taxon>Actinacidiphila</taxon>
    </lineage>
</organism>
<accession>A0A1I2BWV0</accession>
<protein>
    <recommendedName>
        <fullName evidence="4">Galactose oxidase</fullName>
    </recommendedName>
</protein>
<evidence type="ECO:0000256" key="1">
    <source>
        <dbReference type="SAM" id="MobiDB-lite"/>
    </source>
</evidence>
<dbReference type="Proteomes" id="UP000199323">
    <property type="component" value="Unassembled WGS sequence"/>
</dbReference>
<proteinExistence type="predicted"/>
<dbReference type="STRING" id="380248.SAMN05216251_10446"/>
<dbReference type="RefSeq" id="WP_143120540.1">
    <property type="nucleotide sequence ID" value="NZ_FONG01000004.1"/>
</dbReference>
<feature type="region of interest" description="Disordered" evidence="1">
    <location>
        <begin position="42"/>
        <end position="68"/>
    </location>
</feature>
<evidence type="ECO:0000313" key="3">
    <source>
        <dbReference type="Proteomes" id="UP000199323"/>
    </source>
</evidence>
<dbReference type="EMBL" id="FONG01000004">
    <property type="protein sequence ID" value="SFE60462.1"/>
    <property type="molecule type" value="Genomic_DNA"/>
</dbReference>
<keyword evidence="3" id="KW-1185">Reference proteome</keyword>